<reference evidence="2 3" key="1">
    <citation type="submission" date="2015-08" db="EMBL/GenBank/DDBJ databases">
        <title>Investigation of the bacterial diversity of lava forest soil.</title>
        <authorList>
            <person name="Lee J.S."/>
        </authorList>
    </citation>
    <scope>NUCLEOTIDE SEQUENCE [LARGE SCALE GENOMIC DNA]</scope>
    <source>
        <strain evidence="2 3">GJW-30</strain>
    </source>
</reference>
<proteinExistence type="predicted"/>
<evidence type="ECO:0000313" key="2">
    <source>
        <dbReference type="EMBL" id="BAT58128.1"/>
    </source>
</evidence>
<evidence type="ECO:0000256" key="1">
    <source>
        <dbReference type="SAM" id="Phobius"/>
    </source>
</evidence>
<dbReference type="AlphaFoldDB" id="A0A0S3PQI7"/>
<dbReference type="EMBL" id="AP014946">
    <property type="protein sequence ID" value="BAT58128.1"/>
    <property type="molecule type" value="Genomic_DNA"/>
</dbReference>
<organism evidence="2 3">
    <name type="scientific">Variibacter gotjawalensis</name>
    <dbReference type="NCBI Taxonomy" id="1333996"/>
    <lineage>
        <taxon>Bacteria</taxon>
        <taxon>Pseudomonadati</taxon>
        <taxon>Pseudomonadota</taxon>
        <taxon>Alphaproteobacteria</taxon>
        <taxon>Hyphomicrobiales</taxon>
        <taxon>Nitrobacteraceae</taxon>
        <taxon>Variibacter</taxon>
    </lineage>
</organism>
<dbReference type="Proteomes" id="UP000236884">
    <property type="component" value="Chromosome"/>
</dbReference>
<dbReference type="RefSeq" id="WP_157746677.1">
    <property type="nucleotide sequence ID" value="NZ_AP014946.1"/>
</dbReference>
<keyword evidence="1" id="KW-0472">Membrane</keyword>
<name>A0A0S3PQI7_9BRAD</name>
<feature type="transmembrane region" description="Helical" evidence="1">
    <location>
        <begin position="12"/>
        <end position="32"/>
    </location>
</feature>
<accession>A0A0S3PQI7</accession>
<evidence type="ECO:0000313" key="3">
    <source>
        <dbReference type="Proteomes" id="UP000236884"/>
    </source>
</evidence>
<dbReference type="KEGG" id="vgo:GJW-30_1_00644"/>
<gene>
    <name evidence="2" type="ORF">GJW-30_1_00644</name>
</gene>
<protein>
    <submittedName>
        <fullName evidence="2">Uncharacterized protein</fullName>
    </submittedName>
</protein>
<sequence length="47" mass="4808">MTDLLANLSAPLNVLYALAPTIVMLIAANLLVDRSGGADALAIRAEA</sequence>
<keyword evidence="3" id="KW-1185">Reference proteome</keyword>
<keyword evidence="1" id="KW-0812">Transmembrane</keyword>
<keyword evidence="1" id="KW-1133">Transmembrane helix</keyword>